<dbReference type="Proteomes" id="UP000178122">
    <property type="component" value="Unassembled WGS sequence"/>
</dbReference>
<proteinExistence type="predicted"/>
<name>A0A1G1YMJ0_9BACT</name>
<organism evidence="1 2">
    <name type="scientific">Candidatus Buchananbacteria bacterium RIFCSPLOWO2_01_FULL_40_23b</name>
    <dbReference type="NCBI Taxonomy" id="1797544"/>
    <lineage>
        <taxon>Bacteria</taxon>
        <taxon>Candidatus Buchananiibacteriota</taxon>
    </lineage>
</organism>
<protein>
    <submittedName>
        <fullName evidence="1">Uncharacterized protein</fullName>
    </submittedName>
</protein>
<evidence type="ECO:0000313" key="2">
    <source>
        <dbReference type="Proteomes" id="UP000178122"/>
    </source>
</evidence>
<accession>A0A1G1YMJ0</accession>
<evidence type="ECO:0000313" key="1">
    <source>
        <dbReference type="EMBL" id="OGY53501.1"/>
    </source>
</evidence>
<gene>
    <name evidence="1" type="ORF">A2912_05965</name>
</gene>
<dbReference type="AlphaFoldDB" id="A0A1G1YMJ0"/>
<sequence>MTYGNFIDAMKQVSVGNMYAETFIEEWERLVPSEQLQQYRAEPLIEDGVINFVEDAAGWFQKVIEGTWGEKLYAERVASGHAFLKAIHAKCQKIGIEVELEKIDVPLTPSDLMSVAGLVHITPKGNVELTEMGQQLANESQAQ</sequence>
<dbReference type="EMBL" id="MHIN01000046">
    <property type="protein sequence ID" value="OGY53501.1"/>
    <property type="molecule type" value="Genomic_DNA"/>
</dbReference>
<comment type="caution">
    <text evidence="1">The sequence shown here is derived from an EMBL/GenBank/DDBJ whole genome shotgun (WGS) entry which is preliminary data.</text>
</comment>
<reference evidence="1 2" key="1">
    <citation type="journal article" date="2016" name="Nat. Commun.">
        <title>Thousands of microbial genomes shed light on interconnected biogeochemical processes in an aquifer system.</title>
        <authorList>
            <person name="Anantharaman K."/>
            <person name="Brown C.T."/>
            <person name="Hug L.A."/>
            <person name="Sharon I."/>
            <person name="Castelle C.J."/>
            <person name="Probst A.J."/>
            <person name="Thomas B.C."/>
            <person name="Singh A."/>
            <person name="Wilkins M.J."/>
            <person name="Karaoz U."/>
            <person name="Brodie E.L."/>
            <person name="Williams K.H."/>
            <person name="Hubbard S.S."/>
            <person name="Banfield J.F."/>
        </authorList>
    </citation>
    <scope>NUCLEOTIDE SEQUENCE [LARGE SCALE GENOMIC DNA]</scope>
</reference>